<organism evidence="2 3">
    <name type="scientific">Bonamia ostreae</name>
    <dbReference type="NCBI Taxonomy" id="126728"/>
    <lineage>
        <taxon>Eukaryota</taxon>
        <taxon>Sar</taxon>
        <taxon>Rhizaria</taxon>
        <taxon>Endomyxa</taxon>
        <taxon>Ascetosporea</taxon>
        <taxon>Haplosporida</taxon>
        <taxon>Bonamia</taxon>
    </lineage>
</organism>
<name>A0ABV2ARX6_9EUKA</name>
<feature type="non-terminal residue" evidence="2">
    <location>
        <position position="1"/>
    </location>
</feature>
<reference evidence="2 3" key="1">
    <citation type="journal article" date="2024" name="BMC Biol.">
        <title>Comparative genomics of Ascetosporea gives new insight into the evolutionary basis for animal parasitism in Rhizaria.</title>
        <authorList>
            <person name="Hiltunen Thoren M."/>
            <person name="Onut-Brannstrom I."/>
            <person name="Alfjorden A."/>
            <person name="Peckova H."/>
            <person name="Swords F."/>
            <person name="Hooper C."/>
            <person name="Holzer A.S."/>
            <person name="Bass D."/>
            <person name="Burki F."/>
        </authorList>
    </citation>
    <scope>NUCLEOTIDE SEQUENCE [LARGE SCALE GENOMIC DNA]</scope>
    <source>
        <strain evidence="2">20-A016</strain>
    </source>
</reference>
<dbReference type="PANTHER" id="PTHR45982:SF1">
    <property type="entry name" value="REGULATOR OF CHROMOSOME CONDENSATION"/>
    <property type="match status" value="1"/>
</dbReference>
<dbReference type="SUPFAM" id="SSF50985">
    <property type="entry name" value="RCC1/BLIP-II"/>
    <property type="match status" value="1"/>
</dbReference>
<dbReference type="InterPro" id="IPR009091">
    <property type="entry name" value="RCC1/BLIP-II"/>
</dbReference>
<evidence type="ECO:0000256" key="1">
    <source>
        <dbReference type="PROSITE-ProRule" id="PRU00235"/>
    </source>
</evidence>
<evidence type="ECO:0000313" key="2">
    <source>
        <dbReference type="EMBL" id="MES1922429.1"/>
    </source>
</evidence>
<keyword evidence="3" id="KW-1185">Reference proteome</keyword>
<evidence type="ECO:0000313" key="3">
    <source>
        <dbReference type="Proteomes" id="UP001439008"/>
    </source>
</evidence>
<gene>
    <name evidence="2" type="ORF">MHBO_003942</name>
</gene>
<dbReference type="EMBL" id="JBDODL010002783">
    <property type="protein sequence ID" value="MES1922429.1"/>
    <property type="molecule type" value="Genomic_DNA"/>
</dbReference>
<sequence length="125" mass="13783">TTENNKNSAKTNIFGEKTNPSKFTFGFFDENIESKKEKTVEKNEFKSNFAKSLEKIENGKTGLFVFGNNSFGTLGLGPNGEADVKRPFLQKDSLRIHFVSVACGSFCMAAIDSDGDVWTWGPVSI</sequence>
<proteinExistence type="predicted"/>
<dbReference type="Proteomes" id="UP001439008">
    <property type="component" value="Unassembled WGS sequence"/>
</dbReference>
<protein>
    <submittedName>
        <fullName evidence="2">Uncharacterized protein</fullName>
    </submittedName>
</protein>
<feature type="repeat" description="RCC1" evidence="1">
    <location>
        <begin position="61"/>
        <end position="114"/>
    </location>
</feature>
<dbReference type="PANTHER" id="PTHR45982">
    <property type="entry name" value="REGULATOR OF CHROMOSOME CONDENSATION"/>
    <property type="match status" value="1"/>
</dbReference>
<dbReference type="Pfam" id="PF00415">
    <property type="entry name" value="RCC1"/>
    <property type="match status" value="1"/>
</dbReference>
<dbReference type="PROSITE" id="PS50012">
    <property type="entry name" value="RCC1_3"/>
    <property type="match status" value="1"/>
</dbReference>
<dbReference type="InterPro" id="IPR051553">
    <property type="entry name" value="Ran_GTPase-activating"/>
</dbReference>
<comment type="caution">
    <text evidence="2">The sequence shown here is derived from an EMBL/GenBank/DDBJ whole genome shotgun (WGS) entry which is preliminary data.</text>
</comment>
<accession>A0ABV2ARX6</accession>
<dbReference type="InterPro" id="IPR000408">
    <property type="entry name" value="Reg_chr_condens"/>
</dbReference>
<dbReference type="Gene3D" id="2.130.10.30">
    <property type="entry name" value="Regulator of chromosome condensation 1/beta-lactamase-inhibitor protein II"/>
    <property type="match status" value="1"/>
</dbReference>